<gene>
    <name evidence="16" type="primary">exbB</name>
    <name evidence="16" type="ORF">D2T33_09515</name>
</gene>
<evidence type="ECO:0000313" key="16">
    <source>
        <dbReference type="EMBL" id="RWR12387.1"/>
    </source>
</evidence>
<evidence type="ECO:0000256" key="3">
    <source>
        <dbReference type="ARBA" id="ARBA00022093"/>
    </source>
</evidence>
<dbReference type="InterPro" id="IPR002898">
    <property type="entry name" value="MotA_ExbB_proton_chnl"/>
</dbReference>
<evidence type="ECO:0000256" key="7">
    <source>
        <dbReference type="ARBA" id="ARBA00022692"/>
    </source>
</evidence>
<feature type="transmembrane region" description="Helical" evidence="14">
    <location>
        <begin position="175"/>
        <end position="196"/>
    </location>
</feature>
<dbReference type="GO" id="GO:0017038">
    <property type="term" value="P:protein import"/>
    <property type="evidence" value="ECO:0007669"/>
    <property type="project" value="TreeGrafter"/>
</dbReference>
<evidence type="ECO:0000256" key="8">
    <source>
        <dbReference type="ARBA" id="ARBA00022927"/>
    </source>
</evidence>
<protein>
    <recommendedName>
        <fullName evidence="3">Biopolymer transport protein ExbB</fullName>
    </recommendedName>
</protein>
<dbReference type="EMBL" id="SAUW01000008">
    <property type="protein sequence ID" value="RWR12387.1"/>
    <property type="molecule type" value="Genomic_DNA"/>
</dbReference>
<reference evidence="16 17" key="1">
    <citation type="submission" date="2019-01" db="EMBL/GenBank/DDBJ databases">
        <title>Sinorhodobacter populi sp. nov. isolated from the symptomatic bark tissue of Populus euramericana canker.</title>
        <authorList>
            <person name="Xu G."/>
        </authorList>
    </citation>
    <scope>NUCLEOTIDE SEQUENCE [LARGE SCALE GENOMIC DNA]</scope>
    <source>
        <strain evidence="16 17">2D-5</strain>
    </source>
</reference>
<keyword evidence="8 12" id="KW-0653">Protein transport</keyword>
<reference evidence="16 17" key="2">
    <citation type="submission" date="2019-01" db="EMBL/GenBank/DDBJ databases">
        <authorList>
            <person name="Li Y."/>
        </authorList>
    </citation>
    <scope>NUCLEOTIDE SEQUENCE [LARGE SCALE GENOMIC DNA]</scope>
    <source>
        <strain evidence="16 17">2D-5</strain>
    </source>
</reference>
<accession>A0A443IWE2</accession>
<dbReference type="PANTHER" id="PTHR30625">
    <property type="entry name" value="PROTEIN TOLQ"/>
    <property type="match status" value="1"/>
</dbReference>
<dbReference type="PRINTS" id="PR01217">
    <property type="entry name" value="PRICHEXTENSN"/>
</dbReference>
<name>A0A443IWE2_9RHOB</name>
<dbReference type="InterPro" id="IPR050790">
    <property type="entry name" value="ExbB/TolQ_transport"/>
</dbReference>
<dbReference type="NCBIfam" id="TIGR02797">
    <property type="entry name" value="exbB"/>
    <property type="match status" value="1"/>
</dbReference>
<evidence type="ECO:0000259" key="15">
    <source>
        <dbReference type="Pfam" id="PF01618"/>
    </source>
</evidence>
<evidence type="ECO:0000256" key="2">
    <source>
        <dbReference type="ARBA" id="ARBA00011471"/>
    </source>
</evidence>
<keyword evidence="7 14" id="KW-0812">Transmembrane</keyword>
<comment type="function">
    <text evidence="11">Involved in the TonB-dependent energy-dependent transport of various receptor-bound substrates. Protects ExbD from proteolytic degradation and functionally stabilizes TonB.</text>
</comment>
<dbReference type="GO" id="GO:0005886">
    <property type="term" value="C:plasma membrane"/>
    <property type="evidence" value="ECO:0007669"/>
    <property type="project" value="UniProtKB-SubCell"/>
</dbReference>
<keyword evidence="17" id="KW-1185">Reference proteome</keyword>
<evidence type="ECO:0000256" key="12">
    <source>
        <dbReference type="RuleBase" id="RU004057"/>
    </source>
</evidence>
<evidence type="ECO:0000256" key="6">
    <source>
        <dbReference type="ARBA" id="ARBA00022519"/>
    </source>
</evidence>
<evidence type="ECO:0000313" key="17">
    <source>
        <dbReference type="Proteomes" id="UP000285710"/>
    </source>
</evidence>
<comment type="subunit">
    <text evidence="2">The accessory proteins ExbB and ExbD seem to form a complex with TonB.</text>
</comment>
<evidence type="ECO:0000256" key="9">
    <source>
        <dbReference type="ARBA" id="ARBA00022989"/>
    </source>
</evidence>
<keyword evidence="10 14" id="KW-0472">Membrane</keyword>
<feature type="domain" description="MotA/TolQ/ExbB proton channel" evidence="15">
    <location>
        <begin position="260"/>
        <end position="358"/>
    </location>
</feature>
<evidence type="ECO:0000256" key="10">
    <source>
        <dbReference type="ARBA" id="ARBA00023136"/>
    </source>
</evidence>
<proteinExistence type="inferred from homology"/>
<evidence type="ECO:0000256" key="5">
    <source>
        <dbReference type="ARBA" id="ARBA00022475"/>
    </source>
</evidence>
<evidence type="ECO:0000256" key="1">
    <source>
        <dbReference type="ARBA" id="ARBA00004429"/>
    </source>
</evidence>
<evidence type="ECO:0000256" key="14">
    <source>
        <dbReference type="SAM" id="Phobius"/>
    </source>
</evidence>
<comment type="caution">
    <text evidence="16">The sequence shown here is derived from an EMBL/GenBank/DDBJ whole genome shotgun (WGS) entry which is preliminary data.</text>
</comment>
<feature type="compositionally biased region" description="Low complexity" evidence="13">
    <location>
        <begin position="25"/>
        <end position="112"/>
    </location>
</feature>
<dbReference type="InterPro" id="IPR014164">
    <property type="entry name" value="TonB_ExbB_1"/>
</dbReference>
<keyword evidence="9 14" id="KW-1133">Transmembrane helix</keyword>
<feature type="transmembrane region" description="Helical" evidence="14">
    <location>
        <begin position="328"/>
        <end position="349"/>
    </location>
</feature>
<dbReference type="Pfam" id="PF01618">
    <property type="entry name" value="MotA_ExbB"/>
    <property type="match status" value="1"/>
</dbReference>
<keyword evidence="4 12" id="KW-0813">Transport</keyword>
<feature type="transmembrane region" description="Helical" evidence="14">
    <location>
        <begin position="283"/>
        <end position="308"/>
    </location>
</feature>
<comment type="similarity">
    <text evidence="12">Belongs to the exbB/tolQ family.</text>
</comment>
<dbReference type="GO" id="GO:0022857">
    <property type="term" value="F:transmembrane transporter activity"/>
    <property type="evidence" value="ECO:0007669"/>
    <property type="project" value="InterPro"/>
</dbReference>
<keyword evidence="6" id="KW-0997">Cell inner membrane</keyword>
<dbReference type="AlphaFoldDB" id="A0A443IWE2"/>
<dbReference type="PANTHER" id="PTHR30625:SF16">
    <property type="entry name" value="BIOPOLYMER TRANSPORT PROTEIN EXBB"/>
    <property type="match status" value="1"/>
</dbReference>
<sequence>MIVAGQMLAAAPLWAQDVPSPDTVTPAPETTPAPEAATPAPEAAPEAATPAPEGTPATPETAAPEGAAETAPAQVPETAETPAAPADQTDTAPAADAPAAPATDAPAAEAVPATEAPVVEAPVVEPPAPEPMPNVFEDPAGAITHVFTRVEADPNLPHDLSPWGMFRQADIVVKLVMIGLAVASLVTWTVLIAKTIELSVAKRRARTALLAVHEARTLDEATRRIGERGGPAALMLRAAREEIATSEPVLDFAGGDGVKERVEASLRRIEAGAGRKVSVGTGLLATIGSTAPFVGLFGTVWGIMNAFIGISKAQTTNLAVVAPGIAEALLATALGLVAAIPAVIIYNHFARTIARYRQILSDAGVGVEILVSRDLDFRKMPQAGVVHPRQAAE</sequence>
<comment type="subcellular location">
    <subcellularLocation>
        <location evidence="1">Cell inner membrane</location>
        <topology evidence="1">Multi-pass membrane protein</topology>
    </subcellularLocation>
    <subcellularLocation>
        <location evidence="12">Membrane</location>
        <topology evidence="12">Multi-pass membrane protein</topology>
    </subcellularLocation>
</comment>
<evidence type="ECO:0000256" key="13">
    <source>
        <dbReference type="SAM" id="MobiDB-lite"/>
    </source>
</evidence>
<organism evidence="16 17">
    <name type="scientific">Paenirhodobacter populi</name>
    <dbReference type="NCBI Taxonomy" id="2306993"/>
    <lineage>
        <taxon>Bacteria</taxon>
        <taxon>Pseudomonadati</taxon>
        <taxon>Pseudomonadota</taxon>
        <taxon>Alphaproteobacteria</taxon>
        <taxon>Rhodobacterales</taxon>
        <taxon>Rhodobacter group</taxon>
        <taxon>Paenirhodobacter</taxon>
    </lineage>
</organism>
<evidence type="ECO:0000256" key="11">
    <source>
        <dbReference type="ARBA" id="ARBA00024816"/>
    </source>
</evidence>
<keyword evidence="5" id="KW-1003">Cell membrane</keyword>
<evidence type="ECO:0000256" key="4">
    <source>
        <dbReference type="ARBA" id="ARBA00022448"/>
    </source>
</evidence>
<feature type="region of interest" description="Disordered" evidence="13">
    <location>
        <begin position="13"/>
        <end position="112"/>
    </location>
</feature>
<dbReference type="Proteomes" id="UP000285710">
    <property type="component" value="Unassembled WGS sequence"/>
</dbReference>